<keyword evidence="2" id="KW-1133">Transmembrane helix</keyword>
<keyword evidence="4" id="KW-1185">Reference proteome</keyword>
<evidence type="ECO:0000256" key="1">
    <source>
        <dbReference type="SAM" id="MobiDB-lite"/>
    </source>
</evidence>
<gene>
    <name evidence="3" type="ORF">EV212_11070</name>
</gene>
<dbReference type="AlphaFoldDB" id="A0A4R2LGL5"/>
<feature type="transmembrane region" description="Helical" evidence="2">
    <location>
        <begin position="54"/>
        <end position="72"/>
    </location>
</feature>
<feature type="compositionally biased region" description="Basic and acidic residues" evidence="1">
    <location>
        <begin position="108"/>
        <end position="121"/>
    </location>
</feature>
<organism evidence="3 4">
    <name type="scientific">Frisingicoccus caecimuris</name>
    <dbReference type="NCBI Taxonomy" id="1796636"/>
    <lineage>
        <taxon>Bacteria</taxon>
        <taxon>Bacillati</taxon>
        <taxon>Bacillota</taxon>
        <taxon>Clostridia</taxon>
        <taxon>Lachnospirales</taxon>
        <taxon>Lachnospiraceae</taxon>
        <taxon>Frisingicoccus</taxon>
    </lineage>
</organism>
<proteinExistence type="predicted"/>
<keyword evidence="2" id="KW-0812">Transmembrane</keyword>
<dbReference type="Pfam" id="PF07784">
    <property type="entry name" value="DUF1622"/>
    <property type="match status" value="1"/>
</dbReference>
<keyword evidence="2" id="KW-0472">Membrane</keyword>
<dbReference type="EMBL" id="SLXA01000010">
    <property type="protein sequence ID" value="TCO84047.1"/>
    <property type="molecule type" value="Genomic_DNA"/>
</dbReference>
<dbReference type="RefSeq" id="WP_132092676.1">
    <property type="nucleotide sequence ID" value="NZ_JANKAQ010000011.1"/>
</dbReference>
<evidence type="ECO:0000313" key="3">
    <source>
        <dbReference type="EMBL" id="TCO84047.1"/>
    </source>
</evidence>
<feature type="region of interest" description="Disordered" evidence="1">
    <location>
        <begin position="106"/>
        <end position="140"/>
    </location>
</feature>
<evidence type="ECO:0000313" key="4">
    <source>
        <dbReference type="Proteomes" id="UP000295711"/>
    </source>
</evidence>
<comment type="caution">
    <text evidence="3">The sequence shown here is derived from an EMBL/GenBank/DDBJ whole genome shotgun (WGS) entry which is preliminary data.</text>
</comment>
<evidence type="ECO:0000256" key="2">
    <source>
        <dbReference type="SAM" id="Phobius"/>
    </source>
</evidence>
<sequence length="140" mass="15852">MEEILHHLLHEVVTYSAMGFEWIGVIIVAISGVRGVIELFKKNPDIDLHLSQGMAVALQFMLCAEIVKLITIGDLTDIILVLGIVVLHIAITLLVAYELKHKKHERHERHEYREKKLHEQQIHAQQLEGQGAKASDAPKE</sequence>
<accession>A0A4R2LGL5</accession>
<dbReference type="InterPro" id="IPR012427">
    <property type="entry name" value="DUF1622"/>
</dbReference>
<feature type="transmembrane region" description="Helical" evidence="2">
    <location>
        <begin position="12"/>
        <end position="33"/>
    </location>
</feature>
<protein>
    <submittedName>
        <fullName evidence="3">Putative membrane protein</fullName>
    </submittedName>
</protein>
<feature type="transmembrane region" description="Helical" evidence="2">
    <location>
        <begin position="78"/>
        <end position="99"/>
    </location>
</feature>
<name>A0A4R2LGL5_9FIRM</name>
<dbReference type="OrthoDB" id="1654752at2"/>
<reference evidence="3 4" key="1">
    <citation type="submission" date="2019-03" db="EMBL/GenBank/DDBJ databases">
        <title>Genomic Encyclopedia of Type Strains, Phase IV (KMG-IV): sequencing the most valuable type-strain genomes for metagenomic binning, comparative biology and taxonomic classification.</title>
        <authorList>
            <person name="Goeker M."/>
        </authorList>
    </citation>
    <scope>NUCLEOTIDE SEQUENCE [LARGE SCALE GENOMIC DNA]</scope>
    <source>
        <strain evidence="3 4">DSM 28559</strain>
    </source>
</reference>
<dbReference type="Proteomes" id="UP000295711">
    <property type="component" value="Unassembled WGS sequence"/>
</dbReference>